<evidence type="ECO:0000259" key="1">
    <source>
        <dbReference type="SMART" id="SM00220"/>
    </source>
</evidence>
<dbReference type="GO" id="GO:0004674">
    <property type="term" value="F:protein serine/threonine kinase activity"/>
    <property type="evidence" value="ECO:0007669"/>
    <property type="project" value="TreeGrafter"/>
</dbReference>
<dbReference type="PANTHER" id="PTHR44329">
    <property type="entry name" value="SERINE/THREONINE-PROTEIN KINASE TNNI3K-RELATED"/>
    <property type="match status" value="1"/>
</dbReference>
<dbReference type="SMART" id="SM00220">
    <property type="entry name" value="S_TKc"/>
    <property type="match status" value="1"/>
</dbReference>
<evidence type="ECO:0000313" key="3">
    <source>
        <dbReference type="Proteomes" id="UP000266861"/>
    </source>
</evidence>
<proteinExistence type="predicted"/>
<accession>A0A397GX55</accession>
<dbReference type="Gene3D" id="1.10.10.1010">
    <property type="entry name" value="Intein homing endonuclease, domain IV"/>
    <property type="match status" value="1"/>
</dbReference>
<comment type="caution">
    <text evidence="2">The sequence shown here is derived from an EMBL/GenBank/DDBJ whole genome shotgun (WGS) entry which is preliminary data.</text>
</comment>
<feature type="domain" description="Protein kinase" evidence="1">
    <location>
        <begin position="38"/>
        <end position="211"/>
    </location>
</feature>
<dbReference type="OrthoDB" id="2447989at2759"/>
<dbReference type="Pfam" id="PF07714">
    <property type="entry name" value="PK_Tyr_Ser-Thr"/>
    <property type="match status" value="1"/>
</dbReference>
<dbReference type="Proteomes" id="UP000266861">
    <property type="component" value="Unassembled WGS sequence"/>
</dbReference>
<dbReference type="EMBL" id="PQFF01000387">
    <property type="protein sequence ID" value="RHZ53633.1"/>
    <property type="molecule type" value="Genomic_DNA"/>
</dbReference>
<dbReference type="InterPro" id="IPR001245">
    <property type="entry name" value="Ser-Thr/Tyr_kinase_cat_dom"/>
</dbReference>
<dbReference type="GO" id="GO:0005524">
    <property type="term" value="F:ATP binding"/>
    <property type="evidence" value="ECO:0007669"/>
    <property type="project" value="InterPro"/>
</dbReference>
<dbReference type="AlphaFoldDB" id="A0A397GX55"/>
<dbReference type="STRING" id="1348612.A0A397GX55"/>
<dbReference type="Gene3D" id="1.10.510.10">
    <property type="entry name" value="Transferase(Phosphotransferase) domain 1"/>
    <property type="match status" value="1"/>
</dbReference>
<dbReference type="InterPro" id="IPR051681">
    <property type="entry name" value="Ser/Thr_Kinases-Pseudokinases"/>
</dbReference>
<reference evidence="2 3" key="1">
    <citation type="submission" date="2018-08" db="EMBL/GenBank/DDBJ databases">
        <title>Genome and evolution of the arbuscular mycorrhizal fungus Diversispora epigaea (formerly Glomus versiforme) and its bacterial endosymbionts.</title>
        <authorList>
            <person name="Sun X."/>
            <person name="Fei Z."/>
            <person name="Harrison M."/>
        </authorList>
    </citation>
    <scope>NUCLEOTIDE SEQUENCE [LARGE SCALE GENOMIC DNA]</scope>
    <source>
        <strain evidence="2 3">IT104</strain>
    </source>
</reference>
<protein>
    <recommendedName>
        <fullName evidence="1">Protein kinase domain-containing protein</fullName>
    </recommendedName>
</protein>
<organism evidence="2 3">
    <name type="scientific">Diversispora epigaea</name>
    <dbReference type="NCBI Taxonomy" id="1348612"/>
    <lineage>
        <taxon>Eukaryota</taxon>
        <taxon>Fungi</taxon>
        <taxon>Fungi incertae sedis</taxon>
        <taxon>Mucoromycota</taxon>
        <taxon>Glomeromycotina</taxon>
        <taxon>Glomeromycetes</taxon>
        <taxon>Diversisporales</taxon>
        <taxon>Diversisporaceae</taxon>
        <taxon>Diversispora</taxon>
    </lineage>
</organism>
<dbReference type="InterPro" id="IPR011009">
    <property type="entry name" value="Kinase-like_dom_sf"/>
</dbReference>
<name>A0A397GX55_9GLOM</name>
<gene>
    <name evidence="2" type="ORF">Glove_440g4</name>
</gene>
<sequence>MSFDEESDQESIDKFIQNAQLIANNLYEIIEWIPYNRLEYIKQIVKDGLGTIHLAEWIDGPIQEWDIGNEQWKRYGQRKVALKKFDNFANLNEDFLNKMTILLRARKVKHMNAIQSYDPNILRTIHELDILHQDLHPGNILSNESADVYSFGIIAYEIITDLAIKICNGLRPKISSDVSKLFTRIIIRCWDARITHRPTFLELCQELHKYCYYSGYYGKDSYLYTRTKEVVGFSASTVHSQAIYTKLVKSMNDLSTSDSEMDTSNF</sequence>
<keyword evidence="3" id="KW-1185">Reference proteome</keyword>
<evidence type="ECO:0000313" key="2">
    <source>
        <dbReference type="EMBL" id="RHZ53633.1"/>
    </source>
</evidence>
<dbReference type="SUPFAM" id="SSF56112">
    <property type="entry name" value="Protein kinase-like (PK-like)"/>
    <property type="match status" value="1"/>
</dbReference>
<dbReference type="InterPro" id="IPR000719">
    <property type="entry name" value="Prot_kinase_dom"/>
</dbReference>